<dbReference type="EMBL" id="JBEUSY010000120">
    <property type="protein sequence ID" value="KAL1244948.1"/>
    <property type="molecule type" value="Genomic_DNA"/>
</dbReference>
<evidence type="ECO:0000313" key="1">
    <source>
        <dbReference type="EMBL" id="KAL1244948.1"/>
    </source>
</evidence>
<reference evidence="1 2" key="1">
    <citation type="submission" date="2024-07" db="EMBL/GenBank/DDBJ databases">
        <title>Enhanced genomic and transcriptomic resources for Trichinella pseudospiralis and T. spiralis underpin the discovery of pronounced molecular differences between stages and species.</title>
        <authorList>
            <person name="Pasi K.K."/>
            <person name="La Rosa G."/>
            <person name="Gomez-Morales M.A."/>
            <person name="Tosini F."/>
            <person name="Sumanam S."/>
            <person name="Young N.D."/>
            <person name="Chang B.C."/>
            <person name="Robin G.B."/>
        </authorList>
    </citation>
    <scope>NUCLEOTIDE SEQUENCE [LARGE SCALE GENOMIC DNA]</scope>
    <source>
        <strain evidence="1">ISS534</strain>
    </source>
</reference>
<name>A0ABR3KWG6_TRISP</name>
<sequence>MTNATYGPRYHSAGYRDGASVKVPRIQRRCSEIEALVRSKLTNHRSINTLSSQLIHFQQQVSKWNSFTGTCVVCLARSFYAYPTGMCDPFHFTASMHPIWTMVA</sequence>
<gene>
    <name evidence="1" type="ORF">TSPI_07868</name>
</gene>
<keyword evidence="2" id="KW-1185">Reference proteome</keyword>
<organism evidence="1 2">
    <name type="scientific">Trichinella spiralis</name>
    <name type="common">Trichina worm</name>
    <dbReference type="NCBI Taxonomy" id="6334"/>
    <lineage>
        <taxon>Eukaryota</taxon>
        <taxon>Metazoa</taxon>
        <taxon>Ecdysozoa</taxon>
        <taxon>Nematoda</taxon>
        <taxon>Enoplea</taxon>
        <taxon>Dorylaimia</taxon>
        <taxon>Trichinellida</taxon>
        <taxon>Trichinellidae</taxon>
        <taxon>Trichinella</taxon>
    </lineage>
</organism>
<dbReference type="Proteomes" id="UP001558632">
    <property type="component" value="Unassembled WGS sequence"/>
</dbReference>
<evidence type="ECO:0000313" key="2">
    <source>
        <dbReference type="Proteomes" id="UP001558632"/>
    </source>
</evidence>
<comment type="caution">
    <text evidence="1">The sequence shown here is derived from an EMBL/GenBank/DDBJ whole genome shotgun (WGS) entry which is preliminary data.</text>
</comment>
<proteinExistence type="predicted"/>
<accession>A0ABR3KWG6</accession>
<protein>
    <submittedName>
        <fullName evidence="1">Mitochondrial division protein</fullName>
    </submittedName>
</protein>